<comment type="caution">
    <text evidence="12">The sequence shown here is derived from an EMBL/GenBank/DDBJ whole genome shotgun (WGS) entry which is preliminary data.</text>
</comment>
<evidence type="ECO:0000256" key="8">
    <source>
        <dbReference type="ARBA" id="ARBA00022989"/>
    </source>
</evidence>
<dbReference type="Pfam" id="PF05365">
    <property type="entry name" value="UCR_UQCRX_QCR9"/>
    <property type="match status" value="1"/>
</dbReference>
<dbReference type="OrthoDB" id="44067at2759"/>
<evidence type="ECO:0000256" key="3">
    <source>
        <dbReference type="ARBA" id="ARBA00022448"/>
    </source>
</evidence>
<keyword evidence="3" id="KW-0813">Transport</keyword>
<keyword evidence="13" id="KW-1185">Reference proteome</keyword>
<dbReference type="InterPro" id="IPR036656">
    <property type="entry name" value="QCR9_sf"/>
</dbReference>
<accession>A0A9W8YX79</accession>
<keyword evidence="10" id="KW-0472">Membrane</keyword>
<comment type="subcellular location">
    <subcellularLocation>
        <location evidence="1">Mitochondrion inner membrane</location>
        <topology evidence="1">Single-pass membrane protein</topology>
    </subcellularLocation>
</comment>
<keyword evidence="9" id="KW-0496">Mitochondrion</keyword>
<dbReference type="InterPro" id="IPR008027">
    <property type="entry name" value="QCR9"/>
</dbReference>
<dbReference type="SUPFAM" id="SSF81514">
    <property type="entry name" value="Subunit X (non-heme 7 kDa protein) of cytochrome bc1 complex (Ubiquinol-cytochrome c reductase)"/>
    <property type="match status" value="1"/>
</dbReference>
<name>A0A9W8YX79_9PEZI</name>
<dbReference type="GO" id="GO:0005743">
    <property type="term" value="C:mitochondrial inner membrane"/>
    <property type="evidence" value="ECO:0007669"/>
    <property type="project" value="UniProtKB-SubCell"/>
</dbReference>
<evidence type="ECO:0000313" key="12">
    <source>
        <dbReference type="EMBL" id="KAJ4394519.1"/>
    </source>
</evidence>
<evidence type="ECO:0000256" key="5">
    <source>
        <dbReference type="ARBA" id="ARBA00022692"/>
    </source>
</evidence>
<organism evidence="12 13">
    <name type="scientific">Gnomoniopsis smithogilvyi</name>
    <dbReference type="NCBI Taxonomy" id="1191159"/>
    <lineage>
        <taxon>Eukaryota</taxon>
        <taxon>Fungi</taxon>
        <taxon>Dikarya</taxon>
        <taxon>Ascomycota</taxon>
        <taxon>Pezizomycotina</taxon>
        <taxon>Sordariomycetes</taxon>
        <taxon>Sordariomycetidae</taxon>
        <taxon>Diaporthales</taxon>
        <taxon>Gnomoniaceae</taxon>
        <taxon>Gnomoniopsis</taxon>
    </lineage>
</organism>
<protein>
    <recommendedName>
        <fullName evidence="11">Complex III subunit 9</fullName>
    </recommendedName>
</protein>
<evidence type="ECO:0000256" key="9">
    <source>
        <dbReference type="ARBA" id="ARBA00023128"/>
    </source>
</evidence>
<evidence type="ECO:0000256" key="11">
    <source>
        <dbReference type="ARBA" id="ARBA00044247"/>
    </source>
</evidence>
<dbReference type="AlphaFoldDB" id="A0A9W8YX79"/>
<evidence type="ECO:0000256" key="2">
    <source>
        <dbReference type="ARBA" id="ARBA00007856"/>
    </source>
</evidence>
<reference evidence="12" key="1">
    <citation type="submission" date="2022-10" db="EMBL/GenBank/DDBJ databases">
        <title>Tapping the CABI collections for fungal endophytes: first genome assemblies for Collariella, Neodidymelliopsis, Ascochyta clinopodiicola, Didymella pomorum, Didymosphaeria variabile, Neocosmospora piperis and Neocucurbitaria cava.</title>
        <authorList>
            <person name="Hill R."/>
        </authorList>
    </citation>
    <scope>NUCLEOTIDE SEQUENCE</scope>
    <source>
        <strain evidence="12">IMI 355082</strain>
    </source>
</reference>
<dbReference type="GO" id="GO:0045275">
    <property type="term" value="C:respiratory chain complex III"/>
    <property type="evidence" value="ECO:0007669"/>
    <property type="project" value="InterPro"/>
</dbReference>
<evidence type="ECO:0000313" key="13">
    <source>
        <dbReference type="Proteomes" id="UP001140453"/>
    </source>
</evidence>
<gene>
    <name evidence="12" type="primary">QCR9</name>
    <name evidence="12" type="ORF">N0V93_003737</name>
</gene>
<dbReference type="Gene3D" id="1.20.5.260">
    <property type="entry name" value="Cytochrome b-c1 complex subunit 9"/>
    <property type="match status" value="1"/>
</dbReference>
<sequence>MAGQSTIYKQVTYNAATGVDRPRNTDQNLTASYSVTTSPCWARCSAVPSLSRSGSTDEFGRTYDVASNKLWDSMNRGRQWKDIKAKYLQAGGEDDDE</sequence>
<keyword evidence="8" id="KW-1133">Transmembrane helix</keyword>
<evidence type="ECO:0000256" key="6">
    <source>
        <dbReference type="ARBA" id="ARBA00022792"/>
    </source>
</evidence>
<evidence type="ECO:0000256" key="4">
    <source>
        <dbReference type="ARBA" id="ARBA00022660"/>
    </source>
</evidence>
<keyword evidence="6" id="KW-0999">Mitochondrion inner membrane</keyword>
<dbReference type="EMBL" id="JAPEVB010000002">
    <property type="protein sequence ID" value="KAJ4394519.1"/>
    <property type="molecule type" value="Genomic_DNA"/>
</dbReference>
<keyword evidence="7" id="KW-0249">Electron transport</keyword>
<proteinExistence type="inferred from homology"/>
<dbReference type="GO" id="GO:0006122">
    <property type="term" value="P:mitochondrial electron transport, ubiquinol to cytochrome c"/>
    <property type="evidence" value="ECO:0007669"/>
    <property type="project" value="InterPro"/>
</dbReference>
<dbReference type="Proteomes" id="UP001140453">
    <property type="component" value="Unassembled WGS sequence"/>
</dbReference>
<evidence type="ECO:0000256" key="1">
    <source>
        <dbReference type="ARBA" id="ARBA00004434"/>
    </source>
</evidence>
<keyword evidence="5" id="KW-0812">Transmembrane</keyword>
<comment type="similarity">
    <text evidence="2">Belongs to the UQCR10/QCR9 family.</text>
</comment>
<evidence type="ECO:0000256" key="10">
    <source>
        <dbReference type="ARBA" id="ARBA00023136"/>
    </source>
</evidence>
<evidence type="ECO:0000256" key="7">
    <source>
        <dbReference type="ARBA" id="ARBA00022982"/>
    </source>
</evidence>
<keyword evidence="4" id="KW-0679">Respiratory chain</keyword>